<sequence>MRRDNYPYSHRYSRTHSGGLKPYMSQPGLGLADEVGRPRFGRDSSLDVSGGQISGGDSTEGENSSPSPDDTILRPPPPSRFAGTNTGSPVSAHYKKTSISNAILSGTQTGLSILGRRRGGSMDAGSRELLSQTPPRNVNTTPSKFSPPPPPPPGTMQSPPPRKRTNSNGSFLSTLIRPKTPVRDKHDGKASNATVTPVPIRTDSLTSKSQPSVNSHRPPPKPARAIPPVPVTSVPSSGSGISTTSQENASQSHHTNVLNASNTSSSITTQLTSTNPNERSSVPLAQPQPEPTLIRPAFVKSNSSLSGRGPLLPRLTTSINTTSTTYTLPTQNPATFARGASTGVMENTKTTPANPVGLRRSQSGAPQLNLPPTNPRLSLTAFLDSGGGRLSPSVILRPPPLPILNLPVLPPINAEASSSQGDSSRTRRQGLNTMPALPRHGTGRGVAAHEEADLEDDEDMEEEGEDGSDHDDAEDDERNGLADSRPSFSSETSIDDVDEDGLPSRSSSCDASRPEAKASPLEPYYGDLSRPPEKRFSRTPHLAKVDIAHIDLSFLDKPPPMPDHEKAKGKGRAKDLNEDAGQTPIAGHGHFWGGSSSSYSRYTGTAGGAGNSRADYFGRTVSDRAASSTVADRASMPSPRTPRPGDHLRFSTATTPIGQHDHLHHNHGVKPPAHHALCPSPPPILPTTDSDQKLSVTLAKLQQLTKHPDMYRRASKSLVDVQTIEKKEMVEQILREEEDQAEEERRRRAKALRMSMRATVQGTPLDEDKAAKRSSMLKTPTIDGLPPTYGLATIGRDPAKASLHSASGAVSGNTFGLTGDLGNTTGTDGDSHKDSSSSSAILRPSDDTKAGAIHDEEGGVGRRTSKRISMAPAYDALPHPLLRKRRSMPTFTAASAEPPPYPDPDLAPFLTRRAAGMKVEPREDEGRERLPGYTNDIHIMAVMPRKMEFSAPGVQAKDRKWKRVLVVLEGTALKVYKPPHGSSGVSAIGEWWENKVGAGDATMGPSTASYNAPRYGVSAQQRGDSATGGTGAVVGRKSMDLDERSNGGRPLTMHQIANRSPTLLMRQSLTAPQVNVRQPTMSMPQQGTPPSTKSALTLAVQLLKPGATRHGRSNSDVAQSPTRPRSPRSSLNLPTSHSGRTTPTSSGTIASSSMRSHSPSSTQLTTPPPSVSSHNLNSSPSSRPTTPATSSIALSNTGLSSASSAQSGFRVGAGPHAHAGSVRHASGASVSGVNVVSNSTSGATMGKGKNRDVGGHSKDQRGVLSPKESDLIRVYTMQHAESGLGKDYLKRRNVIRVRLEGEQFLLQGKDVGDVILWIEGLQAAANIALDLDERPMPRGPMFPRSVFIIVTISDVALMMMNIDDADDDVAHLRPSIQLCMVPALEPTIINHQQDKRPFLLHNLHLLLDDLLIQIVVLVKL</sequence>
<dbReference type="InParanoid" id="A0A409Y8K0"/>
<feature type="region of interest" description="Disordered" evidence="1">
    <location>
        <begin position="625"/>
        <end position="647"/>
    </location>
</feature>
<evidence type="ECO:0000256" key="1">
    <source>
        <dbReference type="SAM" id="MobiDB-lite"/>
    </source>
</evidence>
<feature type="region of interest" description="Disordered" evidence="1">
    <location>
        <begin position="752"/>
        <end position="864"/>
    </location>
</feature>
<dbReference type="STRING" id="181874.A0A409Y8K0"/>
<feature type="compositionally biased region" description="Polar residues" evidence="1">
    <location>
        <begin position="203"/>
        <end position="215"/>
    </location>
</feature>
<dbReference type="PANTHER" id="PTHR37283:SF1">
    <property type="entry name" value="PH DOMAIN-CONTAINING PROTEIN YHR131C"/>
    <property type="match status" value="1"/>
</dbReference>
<evidence type="ECO:0000313" key="3">
    <source>
        <dbReference type="Proteomes" id="UP000284842"/>
    </source>
</evidence>
<feature type="region of interest" description="Disordered" evidence="1">
    <location>
        <begin position="414"/>
        <end position="541"/>
    </location>
</feature>
<dbReference type="EMBL" id="NHTK01001362">
    <property type="protein sequence ID" value="PPQ99337.1"/>
    <property type="molecule type" value="Genomic_DNA"/>
</dbReference>
<feature type="compositionally biased region" description="Polar residues" evidence="1">
    <location>
        <begin position="1192"/>
        <end position="1207"/>
    </location>
</feature>
<feature type="compositionally biased region" description="Polar residues" evidence="1">
    <location>
        <begin position="55"/>
        <end position="68"/>
    </location>
</feature>
<gene>
    <name evidence="2" type="ORF">CVT24_009151</name>
</gene>
<name>A0A409Y8K0_9AGAR</name>
<reference evidence="2 3" key="1">
    <citation type="journal article" date="2018" name="Evol. Lett.">
        <title>Horizontal gene cluster transfer increased hallucinogenic mushroom diversity.</title>
        <authorList>
            <person name="Reynolds H.T."/>
            <person name="Vijayakumar V."/>
            <person name="Gluck-Thaler E."/>
            <person name="Korotkin H.B."/>
            <person name="Matheny P.B."/>
            <person name="Slot J.C."/>
        </authorList>
    </citation>
    <scope>NUCLEOTIDE SEQUENCE [LARGE SCALE GENOMIC DNA]</scope>
    <source>
        <strain evidence="2 3">2629</strain>
    </source>
</reference>
<evidence type="ECO:0008006" key="4">
    <source>
        <dbReference type="Google" id="ProtNLM"/>
    </source>
</evidence>
<feature type="compositionally biased region" description="Polar residues" evidence="1">
    <location>
        <begin position="129"/>
        <end position="139"/>
    </location>
</feature>
<feature type="compositionally biased region" description="Low complexity" evidence="1">
    <location>
        <begin position="1151"/>
        <end position="1191"/>
    </location>
</feature>
<dbReference type="OrthoDB" id="5865767at2759"/>
<dbReference type="Proteomes" id="UP000284842">
    <property type="component" value="Unassembled WGS sequence"/>
</dbReference>
<dbReference type="SUPFAM" id="SSF50729">
    <property type="entry name" value="PH domain-like"/>
    <property type="match status" value="1"/>
</dbReference>
<feature type="compositionally biased region" description="Low complexity" evidence="1">
    <location>
        <begin position="231"/>
        <end position="245"/>
    </location>
</feature>
<feature type="region of interest" description="Disordered" evidence="1">
    <location>
        <begin position="1105"/>
        <end position="1265"/>
    </location>
</feature>
<feature type="compositionally biased region" description="Pro residues" evidence="1">
    <location>
        <begin position="220"/>
        <end position="230"/>
    </location>
</feature>
<dbReference type="InterPro" id="IPR011993">
    <property type="entry name" value="PH-like_dom_sf"/>
</dbReference>
<feature type="compositionally biased region" description="Acidic residues" evidence="1">
    <location>
        <begin position="452"/>
        <end position="477"/>
    </location>
</feature>
<feature type="compositionally biased region" description="Basic and acidic residues" evidence="1">
    <location>
        <begin position="34"/>
        <end position="45"/>
    </location>
</feature>
<feature type="compositionally biased region" description="Low complexity" evidence="1">
    <location>
        <begin position="812"/>
        <end position="828"/>
    </location>
</feature>
<evidence type="ECO:0000313" key="2">
    <source>
        <dbReference type="EMBL" id="PPQ99337.1"/>
    </source>
</evidence>
<feature type="compositionally biased region" description="Basic and acidic residues" evidence="1">
    <location>
        <begin position="1249"/>
        <end position="1265"/>
    </location>
</feature>
<feature type="compositionally biased region" description="Low complexity" evidence="1">
    <location>
        <begin position="261"/>
        <end position="274"/>
    </location>
</feature>
<feature type="compositionally biased region" description="Basic and acidic residues" evidence="1">
    <location>
        <begin position="844"/>
        <end position="860"/>
    </location>
</feature>
<feature type="compositionally biased region" description="Pro residues" evidence="1">
    <location>
        <begin position="145"/>
        <end position="160"/>
    </location>
</feature>
<feature type="compositionally biased region" description="Polar residues" evidence="1">
    <location>
        <begin position="1137"/>
        <end position="1150"/>
    </location>
</feature>
<feature type="compositionally biased region" description="Low complexity" evidence="1">
    <location>
        <begin position="1225"/>
        <end position="1244"/>
    </location>
</feature>
<feature type="compositionally biased region" description="Polar residues" evidence="1">
    <location>
        <begin position="246"/>
        <end position="260"/>
    </location>
</feature>
<organism evidence="2 3">
    <name type="scientific">Panaeolus cyanescens</name>
    <dbReference type="NCBI Taxonomy" id="181874"/>
    <lineage>
        <taxon>Eukaryota</taxon>
        <taxon>Fungi</taxon>
        <taxon>Dikarya</taxon>
        <taxon>Basidiomycota</taxon>
        <taxon>Agaricomycotina</taxon>
        <taxon>Agaricomycetes</taxon>
        <taxon>Agaricomycetidae</taxon>
        <taxon>Agaricales</taxon>
        <taxon>Agaricineae</taxon>
        <taxon>Galeropsidaceae</taxon>
        <taxon>Panaeolus</taxon>
    </lineage>
</organism>
<feature type="region of interest" description="Disordered" evidence="1">
    <location>
        <begin position="113"/>
        <end position="292"/>
    </location>
</feature>
<dbReference type="PANTHER" id="PTHR37283">
    <property type="entry name" value="PH DOMAIN-CONTAINING PROTEIN YHR131C"/>
    <property type="match status" value="1"/>
</dbReference>
<feature type="compositionally biased region" description="Low complexity" evidence="1">
    <location>
        <begin position="1120"/>
        <end position="1136"/>
    </location>
</feature>
<feature type="region of interest" description="Disordered" evidence="1">
    <location>
        <begin position="1075"/>
        <end position="1094"/>
    </location>
</feature>
<proteinExistence type="predicted"/>
<feature type="region of interest" description="Disordered" evidence="1">
    <location>
        <begin position="1"/>
        <end position="93"/>
    </location>
</feature>
<dbReference type="Gene3D" id="2.30.29.30">
    <property type="entry name" value="Pleckstrin-homology domain (PH domain)/Phosphotyrosine-binding domain (PTB)"/>
    <property type="match status" value="2"/>
</dbReference>
<feature type="region of interest" description="Disordered" evidence="1">
    <location>
        <begin position="345"/>
        <end position="373"/>
    </location>
</feature>
<feature type="compositionally biased region" description="Basic and acidic residues" evidence="1">
    <location>
        <begin position="562"/>
        <end position="577"/>
    </location>
</feature>
<feature type="region of interest" description="Disordered" evidence="1">
    <location>
        <begin position="553"/>
        <end position="594"/>
    </location>
</feature>
<accession>A0A409Y8K0</accession>
<protein>
    <recommendedName>
        <fullName evidence="4">PH domain-containing protein</fullName>
    </recommendedName>
</protein>
<comment type="caution">
    <text evidence="2">The sequence shown here is derived from an EMBL/GenBank/DDBJ whole genome shotgun (WGS) entry which is preliminary data.</text>
</comment>
<keyword evidence="3" id="KW-1185">Reference proteome</keyword>